<keyword evidence="2" id="KW-1185">Reference proteome</keyword>
<evidence type="ECO:0000313" key="1">
    <source>
        <dbReference type="EMBL" id="MEQ2509518.1"/>
    </source>
</evidence>
<reference evidence="1 2" key="1">
    <citation type="submission" date="2024-04" db="EMBL/GenBank/DDBJ databases">
        <title>Human intestinal bacterial collection.</title>
        <authorList>
            <person name="Pauvert C."/>
            <person name="Hitch T.C.A."/>
            <person name="Clavel T."/>
        </authorList>
    </citation>
    <scope>NUCLEOTIDE SEQUENCE [LARGE SCALE GENOMIC DNA]</scope>
    <source>
        <strain evidence="1 2">CLA-AA-H174</strain>
    </source>
</reference>
<accession>A0ABV1G289</accession>
<dbReference type="Proteomes" id="UP001465717">
    <property type="component" value="Unassembled WGS sequence"/>
</dbReference>
<sequence length="141" mass="16589">MTDLIQGHINHNDFIRHEGIKRLSKLLNSLVADKIIVAYRLEIDFKLDHKTLDKLKQEDLTVAQYTLDKMRSAIAYYLGEYRDKVNRINDEKIKREKLEKISEYEESYKSALGYQADACLTLYNMGEDLRITYNPDIIKNT</sequence>
<protein>
    <submittedName>
        <fullName evidence="1">Uncharacterized protein</fullName>
    </submittedName>
</protein>
<evidence type="ECO:0000313" key="2">
    <source>
        <dbReference type="Proteomes" id="UP001465717"/>
    </source>
</evidence>
<dbReference type="EMBL" id="JBBNGE010000090">
    <property type="protein sequence ID" value="MEQ2509518.1"/>
    <property type="molecule type" value="Genomic_DNA"/>
</dbReference>
<gene>
    <name evidence="1" type="ORF">AAAT87_14835</name>
</gene>
<dbReference type="RefSeq" id="WP_294824474.1">
    <property type="nucleotide sequence ID" value="NZ_JBBNFG020000012.1"/>
</dbReference>
<proteinExistence type="predicted"/>
<organism evidence="1 2">
    <name type="scientific">Segatella sinensis</name>
    <dbReference type="NCBI Taxonomy" id="3085167"/>
    <lineage>
        <taxon>Bacteria</taxon>
        <taxon>Pseudomonadati</taxon>
        <taxon>Bacteroidota</taxon>
        <taxon>Bacteroidia</taxon>
        <taxon>Bacteroidales</taxon>
        <taxon>Prevotellaceae</taxon>
        <taxon>Segatella</taxon>
    </lineage>
</organism>
<comment type="caution">
    <text evidence="1">The sequence shown here is derived from an EMBL/GenBank/DDBJ whole genome shotgun (WGS) entry which is preliminary data.</text>
</comment>
<name>A0ABV1G289_9BACT</name>